<dbReference type="OrthoDB" id="2814158at2"/>
<dbReference type="AlphaFoldDB" id="A0A1M6C2Y2"/>
<evidence type="ECO:0000313" key="4">
    <source>
        <dbReference type="Proteomes" id="UP000184052"/>
    </source>
</evidence>
<keyword evidence="1" id="KW-1133">Transmembrane helix</keyword>
<feature type="transmembrane region" description="Helical" evidence="1">
    <location>
        <begin position="351"/>
        <end position="373"/>
    </location>
</feature>
<evidence type="ECO:0000256" key="1">
    <source>
        <dbReference type="SAM" id="Phobius"/>
    </source>
</evidence>
<sequence>MNIALVSLLSIVLVFVVGAFKKNPLHLGLLALAFAYFIGRFEGLKDVEIMKLFPTTLFVRVFCIMLFFGIAQSNGSLELLAKKMLKKTTRNVKLLPYFIFFTGVILGSIGINSLAGMAILSGIGISLALASGGHPLLFGIAGGYGVATGCYSPINEFTANITSATEGAGLNIDLVSIFIFTLIAYTFSFTVMYLLMGGHKAKGQLSDEVLDNLPDFDRKQIYTMLGIIVVLALVIVFRVDVGWAGLMVAIICILLGCSKSTDAIKSVSLASLILITGVGTLISLVSKLGGFELMSALLAKVMTANTVAPTMSLTSSAMSLFTLARLCVITLVPAIPGIVDVIPHSSANLAAIATSAGAFASSIGPLSSNGALIMQNLSQQMGEENALKYFTKQMVMGVVGAVVIALTFFIISLLGIF</sequence>
<feature type="transmembrane region" description="Helical" evidence="1">
    <location>
        <begin position="97"/>
        <end position="129"/>
    </location>
</feature>
<gene>
    <name evidence="3" type="ORF">SAMN02745751_00563</name>
</gene>
<feature type="transmembrane region" description="Helical" evidence="1">
    <location>
        <begin position="221"/>
        <end position="237"/>
    </location>
</feature>
<feature type="transmembrane region" description="Helical" evidence="1">
    <location>
        <begin position="57"/>
        <end position="77"/>
    </location>
</feature>
<evidence type="ECO:0000259" key="2">
    <source>
        <dbReference type="Pfam" id="PF07158"/>
    </source>
</evidence>
<accession>A0A1M6C2Y2</accession>
<feature type="domain" description="Dicarboxylate carrier MatC N-terminal" evidence="2">
    <location>
        <begin position="1"/>
        <end position="149"/>
    </location>
</feature>
<proteinExistence type="predicted"/>
<feature type="transmembrane region" description="Helical" evidence="1">
    <location>
        <begin position="28"/>
        <end position="45"/>
    </location>
</feature>
<dbReference type="InterPro" id="IPR009827">
    <property type="entry name" value="MatC_N"/>
</dbReference>
<organism evidence="3 4">
    <name type="scientific">Dethiosulfatibacter aminovorans DSM 17477</name>
    <dbReference type="NCBI Taxonomy" id="1121476"/>
    <lineage>
        <taxon>Bacteria</taxon>
        <taxon>Bacillati</taxon>
        <taxon>Bacillota</taxon>
        <taxon>Tissierellia</taxon>
        <taxon>Dethiosulfatibacter</taxon>
    </lineage>
</organism>
<dbReference type="Proteomes" id="UP000184052">
    <property type="component" value="Unassembled WGS sequence"/>
</dbReference>
<evidence type="ECO:0000313" key="3">
    <source>
        <dbReference type="EMBL" id="SHI55405.1"/>
    </source>
</evidence>
<dbReference type="Pfam" id="PF07158">
    <property type="entry name" value="MatC_N"/>
    <property type="match status" value="1"/>
</dbReference>
<feature type="transmembrane region" description="Helical" evidence="1">
    <location>
        <begin position="320"/>
        <end position="339"/>
    </location>
</feature>
<dbReference type="STRING" id="1121476.SAMN02745751_00563"/>
<feature type="transmembrane region" description="Helical" evidence="1">
    <location>
        <begin position="243"/>
        <end position="260"/>
    </location>
</feature>
<dbReference type="EMBL" id="FQZL01000005">
    <property type="protein sequence ID" value="SHI55405.1"/>
    <property type="molecule type" value="Genomic_DNA"/>
</dbReference>
<reference evidence="3 4" key="1">
    <citation type="submission" date="2016-11" db="EMBL/GenBank/DDBJ databases">
        <authorList>
            <person name="Jaros S."/>
            <person name="Januszkiewicz K."/>
            <person name="Wedrychowicz H."/>
        </authorList>
    </citation>
    <scope>NUCLEOTIDE SEQUENCE [LARGE SCALE GENOMIC DNA]</scope>
    <source>
        <strain evidence="3 4">DSM 17477</strain>
    </source>
</reference>
<protein>
    <submittedName>
        <fullName evidence="3">Na+/H+ antiporter NhaD</fullName>
    </submittedName>
</protein>
<keyword evidence="1" id="KW-0472">Membrane</keyword>
<feature type="transmembrane region" description="Helical" evidence="1">
    <location>
        <begin position="174"/>
        <end position="196"/>
    </location>
</feature>
<feature type="transmembrane region" description="Helical" evidence="1">
    <location>
        <begin position="267"/>
        <end position="285"/>
    </location>
</feature>
<name>A0A1M6C2Y2_9FIRM</name>
<feature type="transmembrane region" description="Helical" evidence="1">
    <location>
        <begin position="394"/>
        <end position="416"/>
    </location>
</feature>
<keyword evidence="4" id="KW-1185">Reference proteome</keyword>
<keyword evidence="1" id="KW-0812">Transmembrane</keyword>
<dbReference type="RefSeq" id="WP_073046797.1">
    <property type="nucleotide sequence ID" value="NZ_FQZL01000005.1"/>
</dbReference>